<evidence type="ECO:0000313" key="2">
    <source>
        <dbReference type="Proteomes" id="UP001499884"/>
    </source>
</evidence>
<protein>
    <submittedName>
        <fullName evidence="1">Uncharacterized protein</fullName>
    </submittedName>
</protein>
<evidence type="ECO:0000313" key="1">
    <source>
        <dbReference type="EMBL" id="GAA3711969.1"/>
    </source>
</evidence>
<proteinExistence type="predicted"/>
<gene>
    <name evidence="1" type="ORF">GCM10023082_07240</name>
</gene>
<reference evidence="2" key="1">
    <citation type="journal article" date="2019" name="Int. J. Syst. Evol. Microbiol.">
        <title>The Global Catalogue of Microorganisms (GCM) 10K type strain sequencing project: providing services to taxonomists for standard genome sequencing and annotation.</title>
        <authorList>
            <consortium name="The Broad Institute Genomics Platform"/>
            <consortium name="The Broad Institute Genome Sequencing Center for Infectious Disease"/>
            <person name="Wu L."/>
            <person name="Ma J."/>
        </authorList>
    </citation>
    <scope>NUCLEOTIDE SEQUENCE [LARGE SCALE GENOMIC DNA]</scope>
    <source>
        <strain evidence="2">JCM 30846</strain>
    </source>
</reference>
<dbReference type="Proteomes" id="UP001499884">
    <property type="component" value="Unassembled WGS sequence"/>
</dbReference>
<dbReference type="EMBL" id="BAABEP010000002">
    <property type="protein sequence ID" value="GAA3711969.1"/>
    <property type="molecule type" value="Genomic_DNA"/>
</dbReference>
<accession>A0ABP7E157</accession>
<keyword evidence="2" id="KW-1185">Reference proteome</keyword>
<name>A0ABP7E157_9ACTN</name>
<organism evidence="1 2">
    <name type="scientific">Streptomyces tremellae</name>
    <dbReference type="NCBI Taxonomy" id="1124239"/>
    <lineage>
        <taxon>Bacteria</taxon>
        <taxon>Bacillati</taxon>
        <taxon>Actinomycetota</taxon>
        <taxon>Actinomycetes</taxon>
        <taxon>Kitasatosporales</taxon>
        <taxon>Streptomycetaceae</taxon>
        <taxon>Streptomyces</taxon>
    </lineage>
</organism>
<dbReference type="RefSeq" id="WP_086761562.1">
    <property type="nucleotide sequence ID" value="NZ_BAABEP010000002.1"/>
</dbReference>
<comment type="caution">
    <text evidence="1">The sequence shown here is derived from an EMBL/GenBank/DDBJ whole genome shotgun (WGS) entry which is preliminary data.</text>
</comment>
<sequence length="166" mass="18959">MGTRIFTAAELHVLGVPLDLSRPTVADFHVLNGREAERRRCVFADRDAYWAVDYDRPFTERQGVVDHGWGTTVEATEVVPVRIPTRAWVPVGAGVEADPAVDVWIVEVLHSAGRFRFSYRDDEYDLAQDRLRERRERHPDAEVRLVRMTTTYTVVEVDERPGKAPS</sequence>